<keyword evidence="3" id="KW-0677">Repeat</keyword>
<feature type="signal peptide" evidence="6">
    <location>
        <begin position="1"/>
        <end position="21"/>
    </location>
</feature>
<dbReference type="Pfam" id="PF13181">
    <property type="entry name" value="TPR_8"/>
    <property type="match status" value="2"/>
</dbReference>
<keyword evidence="2" id="KW-0963">Cytoplasm</keyword>
<protein>
    <submittedName>
        <fullName evidence="7">Tetratricopeptide repeat protein</fullName>
    </submittedName>
</protein>
<name>A0A128ETX2_9GAMM</name>
<reference evidence="8" key="1">
    <citation type="submission" date="2016-02" db="EMBL/GenBank/DDBJ databases">
        <authorList>
            <person name="Rodrigo-Torres Lidia"/>
            <person name="Arahal R.David."/>
        </authorList>
    </citation>
    <scope>NUCLEOTIDE SEQUENCE [LARGE SCALE GENOMIC DNA]</scope>
    <source>
        <strain evidence="8">CECT 8713</strain>
    </source>
</reference>
<evidence type="ECO:0000256" key="2">
    <source>
        <dbReference type="ARBA" id="ARBA00022490"/>
    </source>
</evidence>
<evidence type="ECO:0000256" key="1">
    <source>
        <dbReference type="ARBA" id="ARBA00004496"/>
    </source>
</evidence>
<evidence type="ECO:0000313" key="7">
    <source>
        <dbReference type="EMBL" id="CZF78039.1"/>
    </source>
</evidence>
<comment type="subcellular location">
    <subcellularLocation>
        <location evidence="1">Cytoplasm</location>
    </subcellularLocation>
</comment>
<dbReference type="GO" id="GO:0005737">
    <property type="term" value="C:cytoplasm"/>
    <property type="evidence" value="ECO:0007669"/>
    <property type="project" value="UniProtKB-SubCell"/>
</dbReference>
<dbReference type="AlphaFoldDB" id="A0A128ETX2"/>
<dbReference type="Proteomes" id="UP000073601">
    <property type="component" value="Unassembled WGS sequence"/>
</dbReference>
<evidence type="ECO:0000256" key="5">
    <source>
        <dbReference type="ARBA" id="ARBA00038253"/>
    </source>
</evidence>
<dbReference type="EMBL" id="FIZY01000002">
    <property type="protein sequence ID" value="CZF78039.1"/>
    <property type="molecule type" value="Genomic_DNA"/>
</dbReference>
<evidence type="ECO:0000313" key="8">
    <source>
        <dbReference type="Proteomes" id="UP000073601"/>
    </source>
</evidence>
<accession>A0A128ETX2</accession>
<dbReference type="InterPro" id="IPR043128">
    <property type="entry name" value="Rev_trsase/Diguanyl_cyclase"/>
</dbReference>
<evidence type="ECO:0000256" key="4">
    <source>
        <dbReference type="ARBA" id="ARBA00022803"/>
    </source>
</evidence>
<dbReference type="SUPFAM" id="SSF48452">
    <property type="entry name" value="TPR-like"/>
    <property type="match status" value="1"/>
</dbReference>
<dbReference type="PANTHER" id="PTHR46630">
    <property type="entry name" value="TETRATRICOPEPTIDE REPEAT PROTEIN 29"/>
    <property type="match status" value="1"/>
</dbReference>
<dbReference type="RefSeq" id="WP_062705287.1">
    <property type="nucleotide sequence ID" value="NZ_CAWRCI010000002.1"/>
</dbReference>
<dbReference type="InterPro" id="IPR019734">
    <property type="entry name" value="TPR_rpt"/>
</dbReference>
<dbReference type="SMART" id="SM00028">
    <property type="entry name" value="TPR"/>
    <property type="match status" value="6"/>
</dbReference>
<keyword evidence="4" id="KW-0802">TPR repeat</keyword>
<evidence type="ECO:0000256" key="3">
    <source>
        <dbReference type="ARBA" id="ARBA00022737"/>
    </source>
</evidence>
<dbReference type="PANTHER" id="PTHR46630:SF1">
    <property type="entry name" value="TETRATRICOPEPTIDE REPEAT PROTEIN 29"/>
    <property type="match status" value="1"/>
</dbReference>
<evidence type="ECO:0000256" key="6">
    <source>
        <dbReference type="SAM" id="SignalP"/>
    </source>
</evidence>
<organism evidence="7 8">
    <name type="scientific">Grimontia marina</name>
    <dbReference type="NCBI Taxonomy" id="646534"/>
    <lineage>
        <taxon>Bacteria</taxon>
        <taxon>Pseudomonadati</taxon>
        <taxon>Pseudomonadota</taxon>
        <taxon>Gammaproteobacteria</taxon>
        <taxon>Vibrionales</taxon>
        <taxon>Vibrionaceae</taxon>
        <taxon>Grimontia</taxon>
    </lineage>
</organism>
<keyword evidence="8" id="KW-1185">Reference proteome</keyword>
<comment type="similarity">
    <text evidence="5">Belongs to the Rap family.</text>
</comment>
<proteinExistence type="inferred from homology"/>
<keyword evidence="6" id="KW-0732">Signal</keyword>
<gene>
    <name evidence="7" type="ORF">GMA8713_00422</name>
</gene>
<feature type="chain" id="PRO_5007281645" evidence="6">
    <location>
        <begin position="22"/>
        <end position="756"/>
    </location>
</feature>
<dbReference type="InterPro" id="IPR051476">
    <property type="entry name" value="Bac_ResReg_Asp_Phosphatase"/>
</dbReference>
<dbReference type="Gene3D" id="1.25.40.10">
    <property type="entry name" value="Tetratricopeptide repeat domain"/>
    <property type="match status" value="2"/>
</dbReference>
<dbReference type="OrthoDB" id="5900357at2"/>
<dbReference type="InterPro" id="IPR011990">
    <property type="entry name" value="TPR-like_helical_dom_sf"/>
</dbReference>
<dbReference type="Gene3D" id="3.30.70.270">
    <property type="match status" value="1"/>
</dbReference>
<sequence>MRFLSAALLSCTLLFSAYADARLYSTPILAEAEALLPSAPEKALEVTKRYLLQRRLAVSTNRPHSSNESDRSIRTPLNTVHAYLITAKAHSALGNHDAAWEALDKAKSMAEENAMKHAKLEIMLTQANILFYLDGKPDDAAAMLDILLSNIAETTGRRPTSTDRLDFEAKMLNAIITTENETEAENLAQFAEVEKALGRQPDIEQKVRYQIAIGNYYLGIKSYELALSDLLSAYWLASENDLSAQIASASLSLTKLYKQQGAMDKALQHANQAAEFYEQYDLSRGLSETQTLLANIYSQQGRYNFALVHYFNVLDIENMLSRATNIANINVSIASTYLKLLRYAQADEYVNRAISVARNHDLTQPLAQALLLKGELAMLENEPDIAIDALKQAMQNAESLKNRGLMLECLARLSQAYEQKGDFKQALQIQRRFDLLNKRNESQKQVQEAESFKHRQRVIERQLQLEDMQRKQAEDEEIIVEQKKINLFLIDSLAVILLILVLRHRVARLRQHQLEDLQKELYAHPRSGLRNLRMLNDRLSNSLAKSSAHFEQWYLGEMIHEPLSDKLSFAMFEVPFLKVVYLQHGYHQGLELERKLGDYLQTHIEKPARLYHFSDAMFIYIEPNAETLNEPEKLAGKIQSLIDNFVQESRLKDVDDRLRIGMADYPFLPRAFTSINDKELIDILLMATSAARQASKLEHTSHWVHLSAIDSTPAACFANNNIRHACLDGINTGLIKVKTSALRGINWQTVHESDKN</sequence>